<dbReference type="InterPro" id="IPR036396">
    <property type="entry name" value="Cyt_P450_sf"/>
</dbReference>
<dbReference type="AlphaFoldDB" id="A0AAD5ZV77"/>
<accession>A0AAD5ZV77</accession>
<evidence type="ECO:0000256" key="8">
    <source>
        <dbReference type="ARBA" id="ARBA00022989"/>
    </source>
</evidence>
<evidence type="ECO:0000256" key="2">
    <source>
        <dbReference type="ARBA" id="ARBA00004167"/>
    </source>
</evidence>
<evidence type="ECO:0000256" key="9">
    <source>
        <dbReference type="ARBA" id="ARBA00023002"/>
    </source>
</evidence>
<evidence type="ECO:0000256" key="6">
    <source>
        <dbReference type="ARBA" id="ARBA00022692"/>
    </source>
</evidence>
<dbReference type="PROSITE" id="PS00086">
    <property type="entry name" value="CYTOCHROME_P450"/>
    <property type="match status" value="1"/>
</dbReference>
<comment type="subcellular location">
    <subcellularLocation>
        <location evidence="2">Membrane</location>
        <topology evidence="2">Single-pass membrane protein</topology>
    </subcellularLocation>
</comment>
<comment type="cofactor">
    <cofactor evidence="1 14">
        <name>heme</name>
        <dbReference type="ChEBI" id="CHEBI:30413"/>
    </cofactor>
</comment>
<dbReference type="GO" id="GO:0010268">
    <property type="term" value="P:brassinosteroid homeostasis"/>
    <property type="evidence" value="ECO:0007669"/>
    <property type="project" value="TreeGrafter"/>
</dbReference>
<organism evidence="18 19">
    <name type="scientific">Rhynchospora tenuis</name>
    <dbReference type="NCBI Taxonomy" id="198213"/>
    <lineage>
        <taxon>Eukaryota</taxon>
        <taxon>Viridiplantae</taxon>
        <taxon>Streptophyta</taxon>
        <taxon>Embryophyta</taxon>
        <taxon>Tracheophyta</taxon>
        <taxon>Spermatophyta</taxon>
        <taxon>Magnoliopsida</taxon>
        <taxon>Liliopsida</taxon>
        <taxon>Poales</taxon>
        <taxon>Cyperaceae</taxon>
        <taxon>Cyperoideae</taxon>
        <taxon>Rhynchosporeae</taxon>
        <taxon>Rhynchospora</taxon>
    </lineage>
</organism>
<evidence type="ECO:0000256" key="13">
    <source>
        <dbReference type="ARBA" id="ARBA00037910"/>
    </source>
</evidence>
<comment type="caution">
    <text evidence="18">The sequence shown here is derived from an EMBL/GenBank/DDBJ whole genome shotgun (WGS) entry which is preliminary data.</text>
</comment>
<name>A0AAD5ZV77_9POAL</name>
<gene>
    <name evidence="18" type="ORF">LUZ61_008288</name>
</gene>
<feature type="binding site" description="axial binding residue" evidence="14">
    <location>
        <position position="490"/>
    </location>
    <ligand>
        <name>heme</name>
        <dbReference type="ChEBI" id="CHEBI:30413"/>
    </ligand>
    <ligandPart>
        <name>Fe</name>
        <dbReference type="ChEBI" id="CHEBI:18248"/>
    </ligandPart>
</feature>
<evidence type="ECO:0008006" key="20">
    <source>
        <dbReference type="Google" id="ProtNLM"/>
    </source>
</evidence>
<dbReference type="Proteomes" id="UP001210211">
    <property type="component" value="Unassembled WGS sequence"/>
</dbReference>
<evidence type="ECO:0000256" key="11">
    <source>
        <dbReference type="ARBA" id="ARBA00023033"/>
    </source>
</evidence>
<dbReference type="GO" id="GO:0020037">
    <property type="term" value="F:heme binding"/>
    <property type="evidence" value="ECO:0007669"/>
    <property type="project" value="InterPro"/>
</dbReference>
<keyword evidence="5 14" id="KW-0349">Heme</keyword>
<dbReference type="InterPro" id="IPR002401">
    <property type="entry name" value="Cyt_P450_E_grp-I"/>
</dbReference>
<dbReference type="GO" id="GO:0016020">
    <property type="term" value="C:membrane"/>
    <property type="evidence" value="ECO:0007669"/>
    <property type="project" value="UniProtKB-SubCell"/>
</dbReference>
<evidence type="ECO:0000313" key="18">
    <source>
        <dbReference type="EMBL" id="KAJ3704583.1"/>
    </source>
</evidence>
<evidence type="ECO:0000256" key="10">
    <source>
        <dbReference type="ARBA" id="ARBA00023004"/>
    </source>
</evidence>
<evidence type="ECO:0000256" key="12">
    <source>
        <dbReference type="ARBA" id="ARBA00023136"/>
    </source>
</evidence>
<evidence type="ECO:0000256" key="14">
    <source>
        <dbReference type="PIRSR" id="PIRSR602401-1"/>
    </source>
</evidence>
<comment type="similarity">
    <text evidence="4 15">Belongs to the cytochrome P450 family.</text>
</comment>
<dbReference type="PANTHER" id="PTHR24286:SF44">
    <property type="entry name" value="3BETA,22ALPHA-DIHYDROXYSTEROID 3-DEHYDROGENASE"/>
    <property type="match status" value="1"/>
</dbReference>
<evidence type="ECO:0000313" key="19">
    <source>
        <dbReference type="Proteomes" id="UP001210211"/>
    </source>
</evidence>
<keyword evidence="8 17" id="KW-1133">Transmembrane helix</keyword>
<evidence type="ECO:0000256" key="17">
    <source>
        <dbReference type="SAM" id="Phobius"/>
    </source>
</evidence>
<feature type="transmembrane region" description="Helical" evidence="17">
    <location>
        <begin position="248"/>
        <end position="271"/>
    </location>
</feature>
<keyword evidence="6 17" id="KW-0812">Transmembrane</keyword>
<evidence type="ECO:0000256" key="16">
    <source>
        <dbReference type="SAM" id="MobiDB-lite"/>
    </source>
</evidence>
<dbReference type="EMBL" id="JAMRDG010000001">
    <property type="protein sequence ID" value="KAJ3704583.1"/>
    <property type="molecule type" value="Genomic_DNA"/>
</dbReference>
<keyword evidence="19" id="KW-1185">Reference proteome</keyword>
<dbReference type="PRINTS" id="PR00385">
    <property type="entry name" value="P450"/>
</dbReference>
<dbReference type="Gene3D" id="1.10.630.10">
    <property type="entry name" value="Cytochrome P450"/>
    <property type="match status" value="1"/>
</dbReference>
<dbReference type="GO" id="GO:0016705">
    <property type="term" value="F:oxidoreductase activity, acting on paired donors, with incorporation or reduction of molecular oxygen"/>
    <property type="evidence" value="ECO:0007669"/>
    <property type="project" value="InterPro"/>
</dbReference>
<dbReference type="InterPro" id="IPR001128">
    <property type="entry name" value="Cyt_P450"/>
</dbReference>
<reference evidence="18 19" key="1">
    <citation type="journal article" date="2022" name="Cell">
        <title>Repeat-based holocentromeres influence genome architecture and karyotype evolution.</title>
        <authorList>
            <person name="Hofstatter P.G."/>
            <person name="Thangavel G."/>
            <person name="Lux T."/>
            <person name="Neumann P."/>
            <person name="Vondrak T."/>
            <person name="Novak P."/>
            <person name="Zhang M."/>
            <person name="Costa L."/>
            <person name="Castellani M."/>
            <person name="Scott A."/>
            <person name="Toegelov H."/>
            <person name="Fuchs J."/>
            <person name="Mata-Sucre Y."/>
            <person name="Dias Y."/>
            <person name="Vanzela A.L.L."/>
            <person name="Huettel B."/>
            <person name="Almeida C.C.S."/>
            <person name="Simkova H."/>
            <person name="Souza G."/>
            <person name="Pedrosa-Harand A."/>
            <person name="Macas J."/>
            <person name="Mayer K.F.X."/>
            <person name="Houben A."/>
            <person name="Marques A."/>
        </authorList>
    </citation>
    <scope>NUCLEOTIDE SEQUENCE [LARGE SCALE GENOMIC DNA]</scope>
    <source>
        <strain evidence="18">RhyTen1mFocal</strain>
    </source>
</reference>
<comment type="pathway">
    <text evidence="13">Plant hormone biosynthesis; brassinosteroid biosynthesis.</text>
</comment>
<feature type="region of interest" description="Disordered" evidence="16">
    <location>
        <begin position="295"/>
        <end position="314"/>
    </location>
</feature>
<dbReference type="CDD" id="cd11043">
    <property type="entry name" value="CYP90-like"/>
    <property type="match status" value="1"/>
</dbReference>
<evidence type="ECO:0000256" key="4">
    <source>
        <dbReference type="ARBA" id="ARBA00010617"/>
    </source>
</evidence>
<dbReference type="GO" id="GO:0016132">
    <property type="term" value="P:brassinosteroid biosynthetic process"/>
    <property type="evidence" value="ECO:0007669"/>
    <property type="project" value="TreeGrafter"/>
</dbReference>
<evidence type="ECO:0000256" key="1">
    <source>
        <dbReference type="ARBA" id="ARBA00001971"/>
    </source>
</evidence>
<protein>
    <recommendedName>
        <fullName evidence="20">Cytochrome P450 90A1</fullName>
    </recommendedName>
</protein>
<evidence type="ECO:0000256" key="15">
    <source>
        <dbReference type="RuleBase" id="RU000461"/>
    </source>
</evidence>
<dbReference type="GO" id="GO:0016125">
    <property type="term" value="P:sterol metabolic process"/>
    <property type="evidence" value="ECO:0007669"/>
    <property type="project" value="TreeGrafter"/>
</dbReference>
<comment type="pathway">
    <text evidence="3">Hormone biosynthesis.</text>
</comment>
<dbReference type="SUPFAM" id="SSF48264">
    <property type="entry name" value="Cytochrome P450"/>
    <property type="match status" value="1"/>
</dbReference>
<evidence type="ECO:0000256" key="3">
    <source>
        <dbReference type="ARBA" id="ARBA00004972"/>
    </source>
</evidence>
<dbReference type="PANTHER" id="PTHR24286">
    <property type="entry name" value="CYTOCHROME P450 26"/>
    <property type="match status" value="1"/>
</dbReference>
<keyword evidence="12 17" id="KW-0472">Membrane</keyword>
<keyword evidence="11 15" id="KW-0503">Monooxygenase</keyword>
<dbReference type="GO" id="GO:0005506">
    <property type="term" value="F:iron ion binding"/>
    <property type="evidence" value="ECO:0007669"/>
    <property type="project" value="InterPro"/>
</dbReference>
<dbReference type="GO" id="GO:0004497">
    <property type="term" value="F:monooxygenase activity"/>
    <property type="evidence" value="ECO:0007669"/>
    <property type="project" value="UniProtKB-KW"/>
</dbReference>
<dbReference type="Pfam" id="PF00067">
    <property type="entry name" value="p450"/>
    <property type="match status" value="1"/>
</dbReference>
<keyword evidence="7 14" id="KW-0479">Metal-binding</keyword>
<evidence type="ECO:0000256" key="7">
    <source>
        <dbReference type="ARBA" id="ARBA00022723"/>
    </source>
</evidence>
<dbReference type="InterPro" id="IPR017972">
    <property type="entry name" value="Cyt_P450_CS"/>
</dbReference>
<proteinExistence type="inferred from homology"/>
<keyword evidence="10 14" id="KW-0408">Iron</keyword>
<evidence type="ECO:0000256" key="5">
    <source>
        <dbReference type="ARBA" id="ARBA00022617"/>
    </source>
</evidence>
<sequence>MGFGIIFRDFIIRGLHYYSSASSAAALLLLLLLLLLPVAIARVITVHGNGNKKKTKAKGKERLPLKLPPGSVGLPVIGETLKLIAAYKSENPEPFIAERVRRHGARLFTTHVFGERTVFSADPDFNRLLLCSEGRSVECSYPSSISTLLGRHSLLLIPAGPAHRRLHSLTLTRLASPAALRDHGLVHIDHLVARTMSSWLPHPHDWGHGQGVRVLLLDQAKKLTFDLTVKQLLSIDPGPWTEALRREYVLLIDAFFSIPLPSFLAFSFTTYGRAIKARKKVAEALREAIREKIEERSRRRDQEAGEQQTNGHKKDMLEELLEGEAAGSFSLSEEEIVDFLLALLVAGYETTSTSITLAVKFLTENPSALVLLRDEQDKIRSMKEDESGALDWTDYKSMPFTQCVISETLRVANIVSGVFRRAVTDIDYKGYTIPKGCKIFASLRAVHMDEEYFKSAAVFDPWRWQASDAFHQQVASAGVFSPFGGGARLCPGYELARVVISVFLHHLVTRFSWEAAEEDRLVFFPTTRTLKGYPILVRPRARTHIDQRPC</sequence>
<keyword evidence="9 15" id="KW-0560">Oxidoreductase</keyword>
<dbReference type="PRINTS" id="PR00463">
    <property type="entry name" value="EP450I"/>
</dbReference>